<gene>
    <name evidence="1" type="ORF">GDO86_019860</name>
</gene>
<organism evidence="1 2">
    <name type="scientific">Hymenochirus boettgeri</name>
    <name type="common">Congo dwarf clawed frog</name>
    <dbReference type="NCBI Taxonomy" id="247094"/>
    <lineage>
        <taxon>Eukaryota</taxon>
        <taxon>Metazoa</taxon>
        <taxon>Chordata</taxon>
        <taxon>Craniata</taxon>
        <taxon>Vertebrata</taxon>
        <taxon>Euteleostomi</taxon>
        <taxon>Amphibia</taxon>
        <taxon>Batrachia</taxon>
        <taxon>Anura</taxon>
        <taxon>Pipoidea</taxon>
        <taxon>Pipidae</taxon>
        <taxon>Pipinae</taxon>
        <taxon>Hymenochirus</taxon>
    </lineage>
</organism>
<reference evidence="1" key="1">
    <citation type="thesis" date="2020" institute="ProQuest LLC" country="789 East Eisenhower Parkway, Ann Arbor, MI, USA">
        <title>Comparative Genomics and Chromosome Evolution.</title>
        <authorList>
            <person name="Mudd A.B."/>
        </authorList>
    </citation>
    <scope>NUCLEOTIDE SEQUENCE</scope>
    <source>
        <strain evidence="1">Female2</strain>
        <tissue evidence="1">Blood</tissue>
    </source>
</reference>
<dbReference type="Proteomes" id="UP000812440">
    <property type="component" value="Unassembled WGS sequence"/>
</dbReference>
<accession>A0A8T2IMS2</accession>
<dbReference type="AlphaFoldDB" id="A0A8T2IMS2"/>
<name>A0A8T2IMS2_9PIPI</name>
<protein>
    <submittedName>
        <fullName evidence="1">Uncharacterized protein</fullName>
    </submittedName>
</protein>
<sequence length="86" mass="9348">MTSAIEIYIPCSGSQRSVSESMLLFACNVKQCPRHADRDTDKVRGGLGARGTKISPTKMLISPLERCHSASAQDTFSRTATRSNTD</sequence>
<evidence type="ECO:0000313" key="2">
    <source>
        <dbReference type="Proteomes" id="UP000812440"/>
    </source>
</evidence>
<proteinExistence type="predicted"/>
<comment type="caution">
    <text evidence="1">The sequence shown here is derived from an EMBL/GenBank/DDBJ whole genome shotgun (WGS) entry which is preliminary data.</text>
</comment>
<evidence type="ECO:0000313" key="1">
    <source>
        <dbReference type="EMBL" id="KAG8431811.1"/>
    </source>
</evidence>
<keyword evidence="2" id="KW-1185">Reference proteome</keyword>
<dbReference type="EMBL" id="JAACNH010000064">
    <property type="protein sequence ID" value="KAG8431811.1"/>
    <property type="molecule type" value="Genomic_DNA"/>
</dbReference>